<evidence type="ECO:0000256" key="1">
    <source>
        <dbReference type="ARBA" id="ARBA00023015"/>
    </source>
</evidence>
<dbReference type="InterPro" id="IPR029016">
    <property type="entry name" value="GAF-like_dom_sf"/>
</dbReference>
<dbReference type="PANTHER" id="PTHR30136:SF39">
    <property type="entry name" value="TRANSCRIPTIONAL REGULATORY PROTEIN"/>
    <property type="match status" value="1"/>
</dbReference>
<feature type="domain" description="IclR-ED" evidence="5">
    <location>
        <begin position="73"/>
        <end position="257"/>
    </location>
</feature>
<name>A0ABU9PYC9_9BURK</name>
<keyword evidence="7" id="KW-1185">Reference proteome</keyword>
<dbReference type="Proteomes" id="UP001495910">
    <property type="component" value="Unassembled WGS sequence"/>
</dbReference>
<dbReference type="Pfam" id="PF09339">
    <property type="entry name" value="HTH_IclR"/>
    <property type="match status" value="1"/>
</dbReference>
<dbReference type="EMBL" id="JBANDC010000011">
    <property type="protein sequence ID" value="MEM4988996.1"/>
    <property type="molecule type" value="Genomic_DNA"/>
</dbReference>
<dbReference type="Gene3D" id="3.30.450.40">
    <property type="match status" value="1"/>
</dbReference>
<dbReference type="InterPro" id="IPR014757">
    <property type="entry name" value="Tscrpt_reg_IclR_C"/>
</dbReference>
<evidence type="ECO:0000259" key="4">
    <source>
        <dbReference type="PROSITE" id="PS51077"/>
    </source>
</evidence>
<dbReference type="RefSeq" id="WP_342830287.1">
    <property type="nucleotide sequence ID" value="NZ_JBANDC010000011.1"/>
</dbReference>
<keyword evidence="2" id="KW-0238">DNA-binding</keyword>
<feature type="domain" description="HTH iclR-type" evidence="4">
    <location>
        <begin position="9"/>
        <end position="72"/>
    </location>
</feature>
<evidence type="ECO:0000256" key="2">
    <source>
        <dbReference type="ARBA" id="ARBA00023125"/>
    </source>
</evidence>
<dbReference type="InterPro" id="IPR036390">
    <property type="entry name" value="WH_DNA-bd_sf"/>
</dbReference>
<dbReference type="InterPro" id="IPR005471">
    <property type="entry name" value="Tscrpt_reg_IclR_N"/>
</dbReference>
<evidence type="ECO:0000259" key="5">
    <source>
        <dbReference type="PROSITE" id="PS51078"/>
    </source>
</evidence>
<dbReference type="PANTHER" id="PTHR30136">
    <property type="entry name" value="HELIX-TURN-HELIX TRANSCRIPTIONAL REGULATOR, ICLR FAMILY"/>
    <property type="match status" value="1"/>
</dbReference>
<keyword evidence="1" id="KW-0805">Transcription regulation</keyword>
<comment type="caution">
    <text evidence="6">The sequence shown here is derived from an EMBL/GenBank/DDBJ whole genome shotgun (WGS) entry which is preliminary data.</text>
</comment>
<reference evidence="6 7" key="1">
    <citation type="submission" date="2024-02" db="EMBL/GenBank/DDBJ databases">
        <title>Draft genome sequence of Collimonas sp. strain H4R21, an effective mineral-weathering bacterial strain isolated from the beech rhizosphere.</title>
        <authorList>
            <person name="Morin E."/>
            <person name="Uroz S."/>
            <person name="Leveau J.H.J."/>
            <person name="Kumar R."/>
            <person name="Rey M.W."/>
            <person name="Pham J."/>
        </authorList>
    </citation>
    <scope>NUCLEOTIDE SEQUENCE [LARGE SCALE GENOMIC DNA]</scope>
    <source>
        <strain evidence="6 7">H4R21</strain>
    </source>
</reference>
<dbReference type="SUPFAM" id="SSF55781">
    <property type="entry name" value="GAF domain-like"/>
    <property type="match status" value="1"/>
</dbReference>
<dbReference type="InterPro" id="IPR050707">
    <property type="entry name" value="HTH_MetabolicPath_Reg"/>
</dbReference>
<dbReference type="PROSITE" id="PS51078">
    <property type="entry name" value="ICLR_ED"/>
    <property type="match status" value="1"/>
</dbReference>
<evidence type="ECO:0000256" key="3">
    <source>
        <dbReference type="ARBA" id="ARBA00023163"/>
    </source>
</evidence>
<dbReference type="Gene3D" id="1.10.10.10">
    <property type="entry name" value="Winged helix-like DNA-binding domain superfamily/Winged helix DNA-binding domain"/>
    <property type="match status" value="1"/>
</dbReference>
<gene>
    <name evidence="6" type="ORF">V8G57_16500</name>
</gene>
<protein>
    <submittedName>
        <fullName evidence="6">IclR family transcriptional regulator</fullName>
    </submittedName>
</protein>
<dbReference type="Pfam" id="PF01614">
    <property type="entry name" value="IclR_C"/>
    <property type="match status" value="1"/>
</dbReference>
<organism evidence="6 7">
    <name type="scientific">Collimonas rhizosphaerae</name>
    <dbReference type="NCBI Taxonomy" id="3126357"/>
    <lineage>
        <taxon>Bacteria</taxon>
        <taxon>Pseudomonadati</taxon>
        <taxon>Pseudomonadota</taxon>
        <taxon>Betaproteobacteria</taxon>
        <taxon>Burkholderiales</taxon>
        <taxon>Oxalobacteraceae</taxon>
        <taxon>Collimonas</taxon>
    </lineage>
</organism>
<proteinExistence type="predicted"/>
<dbReference type="SUPFAM" id="SSF46785">
    <property type="entry name" value="Winged helix' DNA-binding domain"/>
    <property type="match status" value="1"/>
</dbReference>
<dbReference type="InterPro" id="IPR036388">
    <property type="entry name" value="WH-like_DNA-bd_sf"/>
</dbReference>
<accession>A0ABU9PYC9</accession>
<evidence type="ECO:0000313" key="6">
    <source>
        <dbReference type="EMBL" id="MEM4988996.1"/>
    </source>
</evidence>
<dbReference type="PROSITE" id="PS51077">
    <property type="entry name" value="HTH_ICLR"/>
    <property type="match status" value="1"/>
</dbReference>
<keyword evidence="3" id="KW-0804">Transcription</keyword>
<dbReference type="SMART" id="SM00346">
    <property type="entry name" value="HTH_ICLR"/>
    <property type="match status" value="1"/>
</dbReference>
<sequence>MKDQDGSTGTSLQRGFAIIRALAASSGDGAKLTHIAQATGLAQPTAHRILRALAGEGVVEQDERSKAYRLSVEFFALAARAGQRGNLRDICRPILLRLSAALGDTMFLLVRSGYDAMCLDRSEGPFPIRSFTGDVGGRVALGVGQGALVILAFLPEAEREEIIRFNLPRLLDLGLYDEVYLRTEIKRSLDLGYAASHGVGLLPGMAGIAVPVLDRQGRAVAALSVATLAERLNADRLPTVVQILKKEAASVGAQLNPFDPVLRRPAQILGGLPVEPPK</sequence>
<evidence type="ECO:0000313" key="7">
    <source>
        <dbReference type="Proteomes" id="UP001495910"/>
    </source>
</evidence>